<proteinExistence type="predicted"/>
<dbReference type="AlphaFoldDB" id="X1DJ53"/>
<name>X1DJ53_9ZZZZ</name>
<dbReference type="EMBL" id="BART01030883">
    <property type="protein sequence ID" value="GAH08320.1"/>
    <property type="molecule type" value="Genomic_DNA"/>
</dbReference>
<evidence type="ECO:0000313" key="1">
    <source>
        <dbReference type="EMBL" id="GAH08320.1"/>
    </source>
</evidence>
<gene>
    <name evidence="1" type="ORF">S01H4_53787</name>
</gene>
<comment type="caution">
    <text evidence="1">The sequence shown here is derived from an EMBL/GenBank/DDBJ whole genome shotgun (WGS) entry which is preliminary data.</text>
</comment>
<sequence length="58" mass="6642">PEEIDTNLLPDSLKTLNKRLRLVQLKYKRPLIGRNGWKITTTGGGEIQYLVRDDDSDS</sequence>
<organism evidence="1">
    <name type="scientific">marine sediment metagenome</name>
    <dbReference type="NCBI Taxonomy" id="412755"/>
    <lineage>
        <taxon>unclassified sequences</taxon>
        <taxon>metagenomes</taxon>
        <taxon>ecological metagenomes</taxon>
    </lineage>
</organism>
<feature type="non-terminal residue" evidence="1">
    <location>
        <position position="1"/>
    </location>
</feature>
<protein>
    <submittedName>
        <fullName evidence="1">Uncharacterized protein</fullName>
    </submittedName>
</protein>
<accession>X1DJ53</accession>
<reference evidence="1" key="1">
    <citation type="journal article" date="2014" name="Front. Microbiol.">
        <title>High frequency of phylogenetically diverse reductive dehalogenase-homologous genes in deep subseafloor sedimentary metagenomes.</title>
        <authorList>
            <person name="Kawai M."/>
            <person name="Futagami T."/>
            <person name="Toyoda A."/>
            <person name="Takaki Y."/>
            <person name="Nishi S."/>
            <person name="Hori S."/>
            <person name="Arai W."/>
            <person name="Tsubouchi T."/>
            <person name="Morono Y."/>
            <person name="Uchiyama I."/>
            <person name="Ito T."/>
            <person name="Fujiyama A."/>
            <person name="Inagaki F."/>
            <person name="Takami H."/>
        </authorList>
    </citation>
    <scope>NUCLEOTIDE SEQUENCE</scope>
    <source>
        <strain evidence="1">Expedition CK06-06</strain>
    </source>
</reference>